<dbReference type="OrthoDB" id="277011at2759"/>
<dbReference type="AlphaFoldDB" id="A0A6G1DRI3"/>
<protein>
    <submittedName>
        <fullName evidence="1">Uncharacterized protein</fullName>
    </submittedName>
</protein>
<gene>
    <name evidence="1" type="ORF">E2562_027842</name>
</gene>
<dbReference type="Proteomes" id="UP000479710">
    <property type="component" value="Unassembled WGS sequence"/>
</dbReference>
<sequence>MHRRLPCDRLLPVLPPATPDPLRRWLLPYLNGSLTTARPASAQGSMRQRRTPCARLLPALPPATPAPPFLLPASAAQAAHGYAKPLVDRIDANNRFRHRLYRPSTVTTV</sequence>
<evidence type="ECO:0000313" key="2">
    <source>
        <dbReference type="Proteomes" id="UP000479710"/>
    </source>
</evidence>
<keyword evidence="2" id="KW-1185">Reference proteome</keyword>
<comment type="caution">
    <text evidence="1">The sequence shown here is derived from an EMBL/GenBank/DDBJ whole genome shotgun (WGS) entry which is preliminary data.</text>
</comment>
<organism evidence="1 2">
    <name type="scientific">Oryza meyeriana var. granulata</name>
    <dbReference type="NCBI Taxonomy" id="110450"/>
    <lineage>
        <taxon>Eukaryota</taxon>
        <taxon>Viridiplantae</taxon>
        <taxon>Streptophyta</taxon>
        <taxon>Embryophyta</taxon>
        <taxon>Tracheophyta</taxon>
        <taxon>Spermatophyta</taxon>
        <taxon>Magnoliopsida</taxon>
        <taxon>Liliopsida</taxon>
        <taxon>Poales</taxon>
        <taxon>Poaceae</taxon>
        <taxon>BOP clade</taxon>
        <taxon>Oryzoideae</taxon>
        <taxon>Oryzeae</taxon>
        <taxon>Oryzinae</taxon>
        <taxon>Oryza</taxon>
        <taxon>Oryza meyeriana</taxon>
    </lineage>
</organism>
<reference evidence="1 2" key="1">
    <citation type="submission" date="2019-11" db="EMBL/GenBank/DDBJ databases">
        <title>Whole genome sequence of Oryza granulata.</title>
        <authorList>
            <person name="Li W."/>
        </authorList>
    </citation>
    <scope>NUCLEOTIDE SEQUENCE [LARGE SCALE GENOMIC DNA]</scope>
    <source>
        <strain evidence="2">cv. Menghai</strain>
        <tissue evidence="1">Leaf</tissue>
    </source>
</reference>
<evidence type="ECO:0000313" key="1">
    <source>
        <dbReference type="EMBL" id="KAF0914283.1"/>
    </source>
</evidence>
<name>A0A6G1DRI3_9ORYZ</name>
<proteinExistence type="predicted"/>
<dbReference type="EMBL" id="SPHZ02000006">
    <property type="protein sequence ID" value="KAF0914283.1"/>
    <property type="molecule type" value="Genomic_DNA"/>
</dbReference>
<accession>A0A6G1DRI3</accession>